<reference evidence="12" key="1">
    <citation type="submission" date="2025-08" db="UniProtKB">
        <authorList>
            <consortium name="Ensembl"/>
        </authorList>
    </citation>
    <scope>IDENTIFICATION</scope>
</reference>
<proteinExistence type="inferred from homology"/>
<dbReference type="GO" id="GO:0005769">
    <property type="term" value="C:early endosome"/>
    <property type="evidence" value="ECO:0007669"/>
    <property type="project" value="TreeGrafter"/>
</dbReference>
<keyword evidence="3 9" id="KW-0853">WD repeat</keyword>
<protein>
    <recommendedName>
        <fullName evidence="8">Vacuolar protein sorting-associated protein 8 homolog</fullName>
    </recommendedName>
</protein>
<dbReference type="GO" id="GO:0030897">
    <property type="term" value="C:HOPS complex"/>
    <property type="evidence" value="ECO:0007669"/>
    <property type="project" value="TreeGrafter"/>
</dbReference>
<dbReference type="InterPro" id="IPR036322">
    <property type="entry name" value="WD40_repeat_dom_sf"/>
</dbReference>
<dbReference type="PANTHER" id="PTHR12616:SF8">
    <property type="entry name" value="VACUOLAR PROTEIN SORTING-ASSOCIATED PROTEIN 8 HOMOLOG"/>
    <property type="match status" value="1"/>
</dbReference>
<feature type="region of interest" description="Disordered" evidence="10">
    <location>
        <begin position="85"/>
        <end position="104"/>
    </location>
</feature>
<evidence type="ECO:0000256" key="10">
    <source>
        <dbReference type="SAM" id="MobiDB-lite"/>
    </source>
</evidence>
<sequence>MAAALEPAEAEPCPEPPAHRLSVAELDRELDSRSELIDDKEFDIPQVDTPPTLESILNETDDEEESFILEDPFLLNLDNTDTHSYDTSSVASSDSGDRTHLKRKKKLPDSLSLHGSVIRLSLLKGISAQIVSAAVSAASNLIAVGTSHGLALIFDQNQALRLCLGSTAVGAQYGAISALSINNDCSRLLCGFAKGQITMWDLASGKLLRSITDAHPPGTAILHIKFTDDPTLAICNDSGGSVFELSFKRVMGVRTCESRCLFSGSKGEVCCIEPLHAKVDLRDHPITQYSLLAMASLTKILVIGLKPSLKVWMTFPYGRMDPSSVPLLAWHFVAVQNSVNPMLAFCRGDVVYFLLVKRDDSGAIHVTKQRQLHLHYDLINFTWINSRTAVLLDSVEKLHVIDRQTQEELETIEISEVQLVYNSSHFKSLATGGNVSEALALVGEKACYQSISSCGGQVFYLGTKSVHVMTLRSWRERVDHLLKQERLTDALALAWSFYEGKAKAVVGLTGDTSKRKAVIGDRMVEILLHYTDRTLKKCPDQGKIQVMEQHFQDVVPVIVDYCLLLQRMDLLFNQIYDKMSENSVAKGIFLECLEPYILSDKLMGITAQVMKDLLLHFQDKNRLENLEACIVHMDITSLDIQQVVLLCWENRLYDAMIYVYNSGMNDFISPMEVGELLLHPLGCSAHILPEKQHFKPKALFYSLCCLAGRAYPLGDIPEDLVPLVKNQVFEFLIRLHSAEGSVDEEVYPYVRTLLHFDTREFLNVLALTFEDFKNDKQAVEYQQRIVDILLKVMVENSDFTPSQVGCLFTFLARQLAKPNNTLFVNRTLFDQVLEFLCSPDDDSRHSERQQVLLELLQAGGIVQFEESRLIQMAEKAEFYQICEFMYERQLRYDKIIGCYLRDPLRKEEVFNYIHNILSMPGYSAEEKQLVWQKALDHIEELLVLSPGKAADLAAIHFSEQLESIISNLQVSLLCLFYSREGINQDLLHLPPCVTEQFIELLCQYSPDQVLETLKVLECCRLEETIQITQKHQLHEASSYLLEKKGDIHGAFLVMLEVQYSQILHVKINTKSEPSLLENIEDTLMKTIALCQRNSHSLDQQQREALWFPLLEAMMSPQKSSGSSQCPHSESLKSLTMQVLNNMAAFIALPSILQRILQDPVYGKGKLGEIQGLVLGMLDTFNYEQTLLETTTSLLNHDLHWSLCNLRASVTRGLTPKQDYCCICLQQYKRRQETADEIIVFSCGHLYHSLCLLSKECGVVTKGLMRWMCYKCNSSNKGGKLSENLSELKKGFVISVTPEPHCFPKGNPLGSESVLDPQQIQAFDQLCRLNRGTSRLALLTELARGDKHGLLSVSHGDPATSSVFQNENFQLHLTPPPLAEE</sequence>
<dbReference type="GO" id="GO:0033263">
    <property type="term" value="C:CORVET complex"/>
    <property type="evidence" value="ECO:0007669"/>
    <property type="project" value="TreeGrafter"/>
</dbReference>
<dbReference type="InterPro" id="IPR045111">
    <property type="entry name" value="Vps41/Vps8"/>
</dbReference>
<dbReference type="GO" id="GO:0006623">
    <property type="term" value="P:protein targeting to vacuole"/>
    <property type="evidence" value="ECO:0007669"/>
    <property type="project" value="InterPro"/>
</dbReference>
<dbReference type="PROSITE" id="PS50082">
    <property type="entry name" value="WD_REPEATS_2"/>
    <property type="match status" value="1"/>
</dbReference>
<keyword evidence="2" id="KW-0597">Phosphoprotein</keyword>
<dbReference type="InterPro" id="IPR056939">
    <property type="entry name" value="Znf_RING_Vps8"/>
</dbReference>
<dbReference type="Ensembl" id="ENSZALT00000015704.1">
    <property type="protein sequence ID" value="ENSZALP00000011352.1"/>
    <property type="gene ID" value="ENSZALG00000008620.1"/>
</dbReference>
<dbReference type="SUPFAM" id="SSF50978">
    <property type="entry name" value="WD40 repeat-like"/>
    <property type="match status" value="1"/>
</dbReference>
<dbReference type="InterPro" id="IPR015943">
    <property type="entry name" value="WD40/YVTN_repeat-like_dom_sf"/>
</dbReference>
<organism evidence="12 13">
    <name type="scientific">Zonotrichia albicollis</name>
    <name type="common">White-throated sparrow</name>
    <name type="synonym">Fringilla albicollis</name>
    <dbReference type="NCBI Taxonomy" id="44394"/>
    <lineage>
        <taxon>Eukaryota</taxon>
        <taxon>Metazoa</taxon>
        <taxon>Chordata</taxon>
        <taxon>Craniata</taxon>
        <taxon>Vertebrata</taxon>
        <taxon>Euteleostomi</taxon>
        <taxon>Archelosauria</taxon>
        <taxon>Archosauria</taxon>
        <taxon>Dinosauria</taxon>
        <taxon>Saurischia</taxon>
        <taxon>Theropoda</taxon>
        <taxon>Coelurosauria</taxon>
        <taxon>Aves</taxon>
        <taxon>Neognathae</taxon>
        <taxon>Neoaves</taxon>
        <taxon>Telluraves</taxon>
        <taxon>Australaves</taxon>
        <taxon>Passeriformes</taxon>
        <taxon>Passerellidae</taxon>
        <taxon>Zonotrichia</taxon>
    </lineage>
</organism>
<comment type="similarity">
    <text evidence="1">Belongs to the VPS8 family.</text>
</comment>
<dbReference type="Pfam" id="PF23410">
    <property type="entry name" value="Beta-prop_VPS8"/>
    <property type="match status" value="1"/>
</dbReference>
<evidence type="ECO:0000256" key="5">
    <source>
        <dbReference type="ARBA" id="ARBA00022771"/>
    </source>
</evidence>
<keyword evidence="4" id="KW-0479">Metal-binding</keyword>
<comment type="function">
    <text evidence="7">Plays a role in vesicle-mediated protein trafficking of the endocytic membrane transport pathway. Believed to act as a component of the putative CORVET endosomal tethering complexes which is proposed to be involved in the Rab5-to-Rab7 endosome conversion probably implicating MON1A/B, and via binding SNAREs and SNARE complexes to mediate tethering and docking events during SNARE-mediated membrane fusion. The CORVET complex is proposed to function as a Rab5 effector to mediate early endosome fusion probably in specific endosome subpopulations. Functions predominantly in APPL1-containing endosomes.</text>
</comment>
<gene>
    <name evidence="12" type="primary">VPS8</name>
</gene>
<dbReference type="InterPro" id="IPR001841">
    <property type="entry name" value="Znf_RING"/>
</dbReference>
<dbReference type="Pfam" id="PF12816">
    <property type="entry name" value="TPR_Vps8"/>
    <property type="match status" value="1"/>
</dbReference>
<feature type="compositionally biased region" description="Basic and acidic residues" evidence="10">
    <location>
        <begin position="32"/>
        <end position="43"/>
    </location>
</feature>
<evidence type="ECO:0000256" key="4">
    <source>
        <dbReference type="ARBA" id="ARBA00022723"/>
    </source>
</evidence>
<dbReference type="PANTHER" id="PTHR12616">
    <property type="entry name" value="VACUOLAR PROTEIN SORTING VPS41"/>
    <property type="match status" value="1"/>
</dbReference>
<dbReference type="SMART" id="SM00184">
    <property type="entry name" value="RING"/>
    <property type="match status" value="1"/>
</dbReference>
<dbReference type="GO" id="GO:0008270">
    <property type="term" value="F:zinc ion binding"/>
    <property type="evidence" value="ECO:0007669"/>
    <property type="project" value="UniProtKB-KW"/>
</dbReference>
<evidence type="ECO:0000256" key="9">
    <source>
        <dbReference type="PROSITE-ProRule" id="PRU00221"/>
    </source>
</evidence>
<dbReference type="GO" id="GO:0005770">
    <property type="term" value="C:late endosome"/>
    <property type="evidence" value="ECO:0007669"/>
    <property type="project" value="TreeGrafter"/>
</dbReference>
<dbReference type="Pfam" id="PF23412">
    <property type="entry name" value="zf_RING_Vps8"/>
    <property type="match status" value="1"/>
</dbReference>
<feature type="region of interest" description="Disordered" evidence="10">
    <location>
        <begin position="32"/>
        <end position="52"/>
    </location>
</feature>
<dbReference type="CDD" id="cd16687">
    <property type="entry name" value="RING-H2_Vps8"/>
    <property type="match status" value="1"/>
</dbReference>
<reference evidence="12" key="2">
    <citation type="submission" date="2025-09" db="UniProtKB">
        <authorList>
            <consortium name="Ensembl"/>
        </authorList>
    </citation>
    <scope>IDENTIFICATION</scope>
</reference>
<accession>A0A8D2MS30</accession>
<dbReference type="InterPro" id="IPR001680">
    <property type="entry name" value="WD40_rpt"/>
</dbReference>
<keyword evidence="6" id="KW-0862">Zinc</keyword>
<evidence type="ECO:0000313" key="13">
    <source>
        <dbReference type="Proteomes" id="UP000694413"/>
    </source>
</evidence>
<evidence type="ECO:0000313" key="12">
    <source>
        <dbReference type="Ensembl" id="ENSZALP00000011352.1"/>
    </source>
</evidence>
<feature type="compositionally biased region" description="Low complexity" evidence="10">
    <location>
        <begin position="85"/>
        <end position="94"/>
    </location>
</feature>
<dbReference type="Proteomes" id="UP000694413">
    <property type="component" value="Unassembled WGS sequence"/>
</dbReference>
<dbReference type="GO" id="GO:0034058">
    <property type="term" value="P:endosomal vesicle fusion"/>
    <property type="evidence" value="ECO:0007669"/>
    <property type="project" value="TreeGrafter"/>
</dbReference>
<evidence type="ECO:0000256" key="3">
    <source>
        <dbReference type="ARBA" id="ARBA00022574"/>
    </source>
</evidence>
<dbReference type="Gene3D" id="2.130.10.10">
    <property type="entry name" value="YVTN repeat-like/Quinoprotein amine dehydrogenase"/>
    <property type="match status" value="1"/>
</dbReference>
<evidence type="ECO:0000256" key="7">
    <source>
        <dbReference type="ARBA" id="ARBA00059958"/>
    </source>
</evidence>
<evidence type="ECO:0000256" key="1">
    <source>
        <dbReference type="ARBA" id="ARBA00009422"/>
    </source>
</evidence>
<feature type="domain" description="RING-type" evidence="11">
    <location>
        <begin position="1220"/>
        <end position="1271"/>
    </location>
</feature>
<name>A0A8D2MS30_ZONAL</name>
<dbReference type="InterPro" id="IPR025941">
    <property type="entry name" value="Vps8_central_dom"/>
</dbReference>
<keyword evidence="13" id="KW-1185">Reference proteome</keyword>
<evidence type="ECO:0000256" key="2">
    <source>
        <dbReference type="ARBA" id="ARBA00022553"/>
    </source>
</evidence>
<evidence type="ECO:0000256" key="8">
    <source>
        <dbReference type="ARBA" id="ARBA00069614"/>
    </source>
</evidence>
<evidence type="ECO:0000256" key="6">
    <source>
        <dbReference type="ARBA" id="ARBA00022833"/>
    </source>
</evidence>
<keyword evidence="5" id="KW-0863">Zinc-finger</keyword>
<evidence type="ECO:0000259" key="11">
    <source>
        <dbReference type="SMART" id="SM00184"/>
    </source>
</evidence>
<feature type="repeat" description="WD" evidence="9">
    <location>
        <begin position="169"/>
        <end position="210"/>
    </location>
</feature>
<dbReference type="FunFam" id="2.130.10.10:FF:000162">
    <property type="entry name" value="vacuolar protein sorting-associated protein 8 homolog"/>
    <property type="match status" value="1"/>
</dbReference>